<proteinExistence type="predicted"/>
<dbReference type="EMBL" id="QKWJ01000061">
    <property type="protein sequence ID" value="RDK06516.1"/>
    <property type="molecule type" value="Genomic_DNA"/>
</dbReference>
<dbReference type="Proteomes" id="UP000255165">
    <property type="component" value="Unassembled WGS sequence"/>
</dbReference>
<evidence type="ECO:0000313" key="1">
    <source>
        <dbReference type="EMBL" id="RDK06516.1"/>
    </source>
</evidence>
<accession>A0A370NLP0</accession>
<organism evidence="1 2">
    <name type="scientific">Cupriavidus lacunae</name>
    <dbReference type="NCBI Taxonomy" id="2666307"/>
    <lineage>
        <taxon>Bacteria</taxon>
        <taxon>Pseudomonadati</taxon>
        <taxon>Pseudomonadota</taxon>
        <taxon>Betaproteobacteria</taxon>
        <taxon>Burkholderiales</taxon>
        <taxon>Burkholderiaceae</taxon>
        <taxon>Cupriavidus</taxon>
    </lineage>
</organism>
<reference evidence="2" key="1">
    <citation type="submission" date="2018-06" db="EMBL/GenBank/DDBJ databases">
        <authorList>
            <person name="Feng T."/>
            <person name="Jeon C.O."/>
        </authorList>
    </citation>
    <scope>NUCLEOTIDE SEQUENCE [LARGE SCALE GENOMIC DNA]</scope>
    <source>
        <strain evidence="2">S23</strain>
    </source>
</reference>
<comment type="caution">
    <text evidence="1">The sequence shown here is derived from an EMBL/GenBank/DDBJ whole genome shotgun (WGS) entry which is preliminary data.</text>
</comment>
<name>A0A370NLP0_9BURK</name>
<evidence type="ECO:0000313" key="2">
    <source>
        <dbReference type="Proteomes" id="UP000255165"/>
    </source>
</evidence>
<keyword evidence="2" id="KW-1185">Reference proteome</keyword>
<dbReference type="AlphaFoldDB" id="A0A370NLP0"/>
<gene>
    <name evidence="1" type="ORF">DN412_31065</name>
</gene>
<evidence type="ECO:0008006" key="3">
    <source>
        <dbReference type="Google" id="ProtNLM"/>
    </source>
</evidence>
<sequence length="237" mass="25997">MAQRCVAMPISVDYMCASAERTLHRSIERLAGPVKLSSLDAGMIGIRNIRFPLPIRVDVETGACEVSMRGFTRTVRCGESRLIPALEEVSLTLLRQARVTLTILPESGRGQDRGAFNLSVDDLRERKPATAGISLAVFASPQLDWGLSSAAACLGKLDGRWLSRKLLQECSSLRQLVRAQRLSRFVFDILSSAAKSSAVSYGFSDRCRLENAVYDQFGISVAALSRLSSARRRMKDG</sequence>
<protein>
    <recommendedName>
        <fullName evidence="3">HTH araC/xylS-type domain-containing protein</fullName>
    </recommendedName>
</protein>